<dbReference type="SUPFAM" id="SSF54995">
    <property type="entry name" value="Ribosomal protein S6"/>
    <property type="match status" value="1"/>
</dbReference>
<sequence>MAAVMQKQATVATKASARLAPVAKPVALRHSFRTGALNQVQRNSRVVVARAAQVMDEEALVVGMDEAAQAELLKLPKGYHWYETMMILKPTMSEEDRDRELAKFEAFLNKEDCQNINALVRGRSRMAYPIKQHWEGIYVLYTYAARRTTARTIQQLLSNPEAGSEDNVLRHITFCKY</sequence>
<reference evidence="2" key="1">
    <citation type="submission" date="2021-01" db="EMBL/GenBank/DDBJ databases">
        <authorList>
            <person name="Corre E."/>
            <person name="Pelletier E."/>
            <person name="Niang G."/>
            <person name="Scheremetjew M."/>
            <person name="Finn R."/>
            <person name="Kale V."/>
            <person name="Holt S."/>
            <person name="Cochrane G."/>
            <person name="Meng A."/>
            <person name="Brown T."/>
            <person name="Cohen L."/>
        </authorList>
    </citation>
    <scope>NUCLEOTIDE SEQUENCE</scope>
    <source>
        <strain evidence="2">SAG 11-49</strain>
    </source>
</reference>
<dbReference type="PANTHER" id="PTHR21011:SF16">
    <property type="entry name" value="SMALL RIBOSOMAL SUBUNIT PROTEIN BS6C ALPHA"/>
    <property type="match status" value="1"/>
</dbReference>
<gene>
    <name evidence="2" type="ORF">CLEI1391_LOCUS12550</name>
</gene>
<dbReference type="InterPro" id="IPR035980">
    <property type="entry name" value="Ribosomal_bS6_sf"/>
</dbReference>
<dbReference type="GO" id="GO:0070181">
    <property type="term" value="F:small ribosomal subunit rRNA binding"/>
    <property type="evidence" value="ECO:0007669"/>
    <property type="project" value="TreeGrafter"/>
</dbReference>
<dbReference type="Gene3D" id="3.30.70.60">
    <property type="match status" value="1"/>
</dbReference>
<protein>
    <recommendedName>
        <fullName evidence="3">Plastid ribosomal protein S6</fullName>
    </recommendedName>
</protein>
<dbReference type="Pfam" id="PF01250">
    <property type="entry name" value="Ribosomal_S6"/>
    <property type="match status" value="1"/>
</dbReference>
<evidence type="ECO:0000313" key="2">
    <source>
        <dbReference type="EMBL" id="CAD8685807.1"/>
    </source>
</evidence>
<name>A0A7S0WV86_9CHLO</name>
<dbReference type="InterPro" id="IPR020814">
    <property type="entry name" value="Ribosomal_S6_plastid/chlpt"/>
</dbReference>
<dbReference type="GO" id="GO:0006412">
    <property type="term" value="P:translation"/>
    <property type="evidence" value="ECO:0007669"/>
    <property type="project" value="InterPro"/>
</dbReference>
<dbReference type="GO" id="GO:0005840">
    <property type="term" value="C:ribosome"/>
    <property type="evidence" value="ECO:0007669"/>
    <property type="project" value="InterPro"/>
</dbReference>
<organism evidence="2">
    <name type="scientific">Chlamydomonas leiostraca</name>
    <dbReference type="NCBI Taxonomy" id="1034604"/>
    <lineage>
        <taxon>Eukaryota</taxon>
        <taxon>Viridiplantae</taxon>
        <taxon>Chlorophyta</taxon>
        <taxon>core chlorophytes</taxon>
        <taxon>Chlorophyceae</taxon>
        <taxon>CS clade</taxon>
        <taxon>Chlamydomonadales</taxon>
        <taxon>Chlamydomonadaceae</taxon>
        <taxon>Chlamydomonas</taxon>
    </lineage>
</organism>
<evidence type="ECO:0000256" key="1">
    <source>
        <dbReference type="ARBA" id="ARBA00009512"/>
    </source>
</evidence>
<dbReference type="InterPro" id="IPR000529">
    <property type="entry name" value="Ribosomal_bS6"/>
</dbReference>
<accession>A0A7S0WV86</accession>
<dbReference type="AlphaFoldDB" id="A0A7S0WV86"/>
<dbReference type="EMBL" id="HBFB01022335">
    <property type="protein sequence ID" value="CAD8685807.1"/>
    <property type="molecule type" value="Transcribed_RNA"/>
</dbReference>
<proteinExistence type="inferred from homology"/>
<evidence type="ECO:0008006" key="3">
    <source>
        <dbReference type="Google" id="ProtNLM"/>
    </source>
</evidence>
<comment type="similarity">
    <text evidence="1">Belongs to the bacterial ribosomal protein bS6 family.</text>
</comment>
<dbReference type="HAMAP" id="MF_00360">
    <property type="entry name" value="Ribosomal_bS6"/>
    <property type="match status" value="1"/>
</dbReference>
<dbReference type="GO" id="GO:0003735">
    <property type="term" value="F:structural constituent of ribosome"/>
    <property type="evidence" value="ECO:0007669"/>
    <property type="project" value="InterPro"/>
</dbReference>
<dbReference type="PANTHER" id="PTHR21011">
    <property type="entry name" value="MITOCHONDRIAL 28S RIBOSOMAL PROTEIN S6"/>
    <property type="match status" value="1"/>
</dbReference>
<dbReference type="InterPro" id="IPR014717">
    <property type="entry name" value="Transl_elong_EF1B/ribsomal_bS6"/>
</dbReference>